<dbReference type="Proteomes" id="UP000286848">
    <property type="component" value="Unassembled WGS sequence"/>
</dbReference>
<reference evidence="11 12" key="1">
    <citation type="journal article" date="2019" name="Int. J. Syst. Evol. Microbiol.">
        <title>Lactobacillus salitolerans sp. nov., a novel lactic acid bacterium isolated from spent mushroom substrates.</title>
        <authorList>
            <person name="Tohno M."/>
            <person name="Tanizawa Y."/>
            <person name="Kojima Y."/>
            <person name="Sakamoto M."/>
            <person name="Nakamura Y."/>
            <person name="Ohkuma M."/>
            <person name="Kobayashi H."/>
        </authorList>
    </citation>
    <scope>NUCLEOTIDE SEQUENCE [LARGE SCALE GENOMIC DNA]</scope>
    <source>
        <strain evidence="11 12">YK43</strain>
    </source>
</reference>
<keyword evidence="6" id="KW-0029">Amino-acid transport</keyword>
<feature type="transmembrane region" description="Helical" evidence="10">
    <location>
        <begin position="72"/>
        <end position="97"/>
    </location>
</feature>
<keyword evidence="8 10" id="KW-0472">Membrane</keyword>
<comment type="caution">
    <text evidence="11">The sequence shown here is derived from an EMBL/GenBank/DDBJ whole genome shotgun (WGS) entry which is preliminary data.</text>
</comment>
<gene>
    <name evidence="11" type="ORF">LFYK43_22550</name>
</gene>
<organism evidence="11 12">
    <name type="scientific">Ligilactobacillus salitolerans</name>
    <dbReference type="NCBI Taxonomy" id="1808352"/>
    <lineage>
        <taxon>Bacteria</taxon>
        <taxon>Bacillati</taxon>
        <taxon>Bacillota</taxon>
        <taxon>Bacilli</taxon>
        <taxon>Lactobacillales</taxon>
        <taxon>Lactobacillaceae</taxon>
        <taxon>Ligilactobacillus</taxon>
    </lineage>
</organism>
<comment type="subcellular location">
    <subcellularLocation>
        <location evidence="1">Membrane</location>
        <topology evidence="1">Multi-pass membrane protein</topology>
    </subcellularLocation>
</comment>
<feature type="transmembrane region" description="Helical" evidence="10">
    <location>
        <begin position="6"/>
        <end position="22"/>
    </location>
</feature>
<evidence type="ECO:0000256" key="5">
    <source>
        <dbReference type="ARBA" id="ARBA00022692"/>
    </source>
</evidence>
<evidence type="ECO:0000313" key="11">
    <source>
        <dbReference type="EMBL" id="GBG95796.1"/>
    </source>
</evidence>
<keyword evidence="12" id="KW-1185">Reference proteome</keyword>
<dbReference type="AlphaFoldDB" id="A0A401IWB9"/>
<dbReference type="InterPro" id="IPR001991">
    <property type="entry name" value="Na-dicarboxylate_symporter"/>
</dbReference>
<dbReference type="GO" id="GO:0005886">
    <property type="term" value="C:plasma membrane"/>
    <property type="evidence" value="ECO:0007669"/>
    <property type="project" value="TreeGrafter"/>
</dbReference>
<keyword evidence="5 10" id="KW-0812">Transmembrane</keyword>
<evidence type="ECO:0000256" key="9">
    <source>
        <dbReference type="ARBA" id="ARBA00031293"/>
    </source>
</evidence>
<keyword evidence="4" id="KW-0813">Transport</keyword>
<evidence type="ECO:0000256" key="1">
    <source>
        <dbReference type="ARBA" id="ARBA00004141"/>
    </source>
</evidence>
<evidence type="ECO:0000256" key="3">
    <source>
        <dbReference type="ARBA" id="ARBA00022031"/>
    </source>
</evidence>
<dbReference type="Gene3D" id="1.10.3860.10">
    <property type="entry name" value="Sodium:dicarboxylate symporter"/>
    <property type="match status" value="1"/>
</dbReference>
<keyword evidence="7 10" id="KW-1133">Transmembrane helix</keyword>
<dbReference type="PANTHER" id="PTHR42865:SF5">
    <property type="entry name" value="L-CYSTINE TRANSPORTER TCYP"/>
    <property type="match status" value="1"/>
</dbReference>
<evidence type="ECO:0000256" key="10">
    <source>
        <dbReference type="SAM" id="Phobius"/>
    </source>
</evidence>
<dbReference type="GO" id="GO:0015184">
    <property type="term" value="F:L-cystine transmembrane transporter activity"/>
    <property type="evidence" value="ECO:0007669"/>
    <property type="project" value="TreeGrafter"/>
</dbReference>
<dbReference type="SUPFAM" id="SSF118215">
    <property type="entry name" value="Proton glutamate symport protein"/>
    <property type="match status" value="1"/>
</dbReference>
<evidence type="ECO:0000313" key="12">
    <source>
        <dbReference type="Proteomes" id="UP000286848"/>
    </source>
</evidence>
<dbReference type="PANTHER" id="PTHR42865">
    <property type="entry name" value="PROTON/GLUTAMATE-ASPARTATE SYMPORTER"/>
    <property type="match status" value="1"/>
</dbReference>
<accession>A0A401IWB9</accession>
<comment type="similarity">
    <text evidence="2">Belongs to the dicarboxylate/amino acid:cation symporter (DAACS) (TC 2.A.23) family.</text>
</comment>
<evidence type="ECO:0000256" key="2">
    <source>
        <dbReference type="ARBA" id="ARBA00006148"/>
    </source>
</evidence>
<feature type="transmembrane region" description="Helical" evidence="10">
    <location>
        <begin position="34"/>
        <end position="52"/>
    </location>
</feature>
<dbReference type="Pfam" id="PF00375">
    <property type="entry name" value="SDF"/>
    <property type="match status" value="1"/>
</dbReference>
<dbReference type="InterPro" id="IPR036458">
    <property type="entry name" value="Na:dicarbo_symporter_sf"/>
</dbReference>
<dbReference type="PRINTS" id="PR00173">
    <property type="entry name" value="EDTRNSPORT"/>
</dbReference>
<evidence type="ECO:0000256" key="6">
    <source>
        <dbReference type="ARBA" id="ARBA00022970"/>
    </source>
</evidence>
<protein>
    <recommendedName>
        <fullName evidence="3">L-cystine uptake protein TcyP</fullName>
    </recommendedName>
    <alternativeName>
        <fullName evidence="9">Transporter of cystine TcyP</fullName>
    </alternativeName>
</protein>
<dbReference type="EMBL" id="BFFP01000056">
    <property type="protein sequence ID" value="GBG95796.1"/>
    <property type="molecule type" value="Genomic_DNA"/>
</dbReference>
<evidence type="ECO:0000256" key="8">
    <source>
        <dbReference type="ARBA" id="ARBA00023136"/>
    </source>
</evidence>
<proteinExistence type="inferred from homology"/>
<name>A0A401IWB9_9LACO</name>
<sequence length="154" mass="16362">MEYLTEFVLILLAAAFLAGLYLMRRHHVSFTKTVFTALTVGIVFGFGLQAVFGTQSKIVSTVVDWLNLVGDGYIALLQTLVIPLIFVSLVGAFAKLVNTSDVKKISASVLTTLLLTTAAAALIGIGSVFVFHLQGADFISGTASQSNLAILKSH</sequence>
<evidence type="ECO:0000256" key="7">
    <source>
        <dbReference type="ARBA" id="ARBA00022989"/>
    </source>
</evidence>
<feature type="transmembrane region" description="Helical" evidence="10">
    <location>
        <begin position="109"/>
        <end position="131"/>
    </location>
</feature>
<dbReference type="GO" id="GO:0015293">
    <property type="term" value="F:symporter activity"/>
    <property type="evidence" value="ECO:0007669"/>
    <property type="project" value="InterPro"/>
</dbReference>
<evidence type="ECO:0000256" key="4">
    <source>
        <dbReference type="ARBA" id="ARBA00022448"/>
    </source>
</evidence>